<organism evidence="2">
    <name type="scientific">Chickpea chlorotic dwarf virus</name>
    <dbReference type="NCBI Taxonomy" id="463360"/>
    <lineage>
        <taxon>Viruses</taxon>
        <taxon>Monodnaviria</taxon>
        <taxon>Shotokuvirae</taxon>
        <taxon>Cressdnaviricota</taxon>
        <taxon>Repensiviricetes</taxon>
        <taxon>Geplafuvirales</taxon>
        <taxon>Geminiviridae</taxon>
        <taxon>Mastrevirus</taxon>
        <taxon>Mastrevirus cicerparvi</taxon>
    </lineage>
</organism>
<accession>A0A1L7B7J2</accession>
<evidence type="ECO:0000256" key="1">
    <source>
        <dbReference type="SAM" id="MobiDB-lite"/>
    </source>
</evidence>
<sequence>MMYPLRLWMILISSRGLSKPDFGSGSLLLGLEKKDAILQKQGIGQIEDSYTDQDNHQGDNNLTEIRAGILFLGINHRRIVVGNVAFRWQKIPKDTFHQKDPQPTSLYSGGAHFKQ</sequence>
<proteinExistence type="predicted"/>
<feature type="region of interest" description="Disordered" evidence="1">
    <location>
        <begin position="95"/>
        <end position="115"/>
    </location>
</feature>
<dbReference type="EMBL" id="KY047535">
    <property type="protein sequence ID" value="APT69203.1"/>
    <property type="molecule type" value="Genomic_DNA"/>
</dbReference>
<evidence type="ECO:0000313" key="2">
    <source>
        <dbReference type="EMBL" id="APT69203.1"/>
    </source>
</evidence>
<dbReference type="EMBL" id="KY047534">
    <property type="protein sequence ID" value="APT69200.1"/>
    <property type="molecule type" value="Genomic_DNA"/>
</dbReference>
<name>A0A1L7B7J2_9GEMI</name>
<protein>
    <submittedName>
        <fullName evidence="2">Movement protein</fullName>
    </submittedName>
</protein>
<reference evidence="2" key="1">
    <citation type="submission" date="2016-10" db="EMBL/GenBank/DDBJ databases">
        <title>New strains of chickpea chlorotic dwarf virus discovered on papaya and tomato in Burkina Faso.</title>
        <authorList>
            <person name="Ouattara A."/>
            <person name="Tiendrebeogo F."/>
            <person name="Varsani A."/>
            <person name="Lett J.-M."/>
        </authorList>
    </citation>
    <scope>NUCLEOTIDE SEQUENCE</scope>
    <source>
        <strain evidence="2">Q</strain>
    </source>
</reference>